<feature type="non-terminal residue" evidence="7">
    <location>
        <position position="1"/>
    </location>
</feature>
<protein>
    <recommendedName>
        <fullName evidence="2 5">peptidylprolyl isomerase</fullName>
        <ecNumber evidence="2 5">5.2.1.8</ecNumber>
    </recommendedName>
</protein>
<dbReference type="SUPFAM" id="SSF54534">
    <property type="entry name" value="FKBP-like"/>
    <property type="match status" value="1"/>
</dbReference>
<name>A0A0G4HIY0_9ALVE</name>
<gene>
    <name evidence="7" type="ORF">Cvel_27962</name>
</gene>
<evidence type="ECO:0000256" key="5">
    <source>
        <dbReference type="PROSITE-ProRule" id="PRU00277"/>
    </source>
</evidence>
<accession>A0A0G4HIY0</accession>
<evidence type="ECO:0000256" key="2">
    <source>
        <dbReference type="ARBA" id="ARBA00013194"/>
    </source>
</evidence>
<dbReference type="Pfam" id="PF00254">
    <property type="entry name" value="FKBP_C"/>
    <property type="match status" value="1"/>
</dbReference>
<dbReference type="EMBL" id="CDMZ01002808">
    <property type="protein sequence ID" value="CEM43980.1"/>
    <property type="molecule type" value="Genomic_DNA"/>
</dbReference>
<evidence type="ECO:0000256" key="1">
    <source>
        <dbReference type="ARBA" id="ARBA00000971"/>
    </source>
</evidence>
<dbReference type="PROSITE" id="PS50059">
    <property type="entry name" value="FKBP_PPIASE"/>
    <property type="match status" value="1"/>
</dbReference>
<comment type="catalytic activity">
    <reaction evidence="1 5">
        <text>[protein]-peptidylproline (omega=180) = [protein]-peptidylproline (omega=0)</text>
        <dbReference type="Rhea" id="RHEA:16237"/>
        <dbReference type="Rhea" id="RHEA-COMP:10747"/>
        <dbReference type="Rhea" id="RHEA-COMP:10748"/>
        <dbReference type="ChEBI" id="CHEBI:83833"/>
        <dbReference type="ChEBI" id="CHEBI:83834"/>
        <dbReference type="EC" id="5.2.1.8"/>
    </reaction>
</comment>
<dbReference type="InterPro" id="IPR001179">
    <property type="entry name" value="PPIase_FKBP_dom"/>
</dbReference>
<keyword evidence="3 5" id="KW-0697">Rotamase</keyword>
<dbReference type="VEuPathDB" id="CryptoDB:Cvel_27962"/>
<dbReference type="Gene3D" id="3.10.50.40">
    <property type="match status" value="1"/>
</dbReference>
<evidence type="ECO:0000313" key="7">
    <source>
        <dbReference type="EMBL" id="CEM43980.1"/>
    </source>
</evidence>
<evidence type="ECO:0000259" key="6">
    <source>
        <dbReference type="PROSITE" id="PS50059"/>
    </source>
</evidence>
<dbReference type="PANTHER" id="PTHR43811">
    <property type="entry name" value="FKBP-TYPE PEPTIDYL-PROLYL CIS-TRANS ISOMERASE FKPA"/>
    <property type="match status" value="1"/>
</dbReference>
<sequence>GFVVMPLENAARRGSSSFLKLQSQREGTEGGMRLRGRRSALVDAVGSTASAALLVPLFTATRAEAQTGEAVLTEAPDGVKYLIMKEGSGKTPAAGDNVSVDYTGWLDAFESSKKFDSSKGRGPLKFAAGTGRVIKGWDSTLLQMKEGETRRIVIPPELAYGKRGAGGVIPPNATLYFEMTLNKVQ</sequence>
<dbReference type="InterPro" id="IPR046357">
    <property type="entry name" value="PPIase_dom_sf"/>
</dbReference>
<reference evidence="7" key="1">
    <citation type="submission" date="2014-11" db="EMBL/GenBank/DDBJ databases">
        <authorList>
            <person name="Otto D Thomas"/>
            <person name="Naeem Raeece"/>
        </authorList>
    </citation>
    <scope>NUCLEOTIDE SEQUENCE</scope>
</reference>
<dbReference type="GO" id="GO:0003755">
    <property type="term" value="F:peptidyl-prolyl cis-trans isomerase activity"/>
    <property type="evidence" value="ECO:0007669"/>
    <property type="project" value="UniProtKB-KW"/>
</dbReference>
<dbReference type="FunFam" id="3.10.50.40:FF:000006">
    <property type="entry name" value="Peptidyl-prolyl cis-trans isomerase"/>
    <property type="match status" value="1"/>
</dbReference>
<keyword evidence="4 5" id="KW-0413">Isomerase</keyword>
<evidence type="ECO:0000256" key="3">
    <source>
        <dbReference type="ARBA" id="ARBA00023110"/>
    </source>
</evidence>
<evidence type="ECO:0000256" key="4">
    <source>
        <dbReference type="ARBA" id="ARBA00023235"/>
    </source>
</evidence>
<feature type="domain" description="PPIase FKBP-type" evidence="6">
    <location>
        <begin position="95"/>
        <end position="185"/>
    </location>
</feature>
<proteinExistence type="predicted"/>
<dbReference type="PANTHER" id="PTHR43811:SF19">
    <property type="entry name" value="39 KDA FK506-BINDING NUCLEAR PROTEIN"/>
    <property type="match status" value="1"/>
</dbReference>
<dbReference type="EC" id="5.2.1.8" evidence="2 5"/>
<dbReference type="AlphaFoldDB" id="A0A0G4HIY0"/>
<organism evidence="7">
    <name type="scientific">Chromera velia CCMP2878</name>
    <dbReference type="NCBI Taxonomy" id="1169474"/>
    <lineage>
        <taxon>Eukaryota</taxon>
        <taxon>Sar</taxon>
        <taxon>Alveolata</taxon>
        <taxon>Colpodellida</taxon>
        <taxon>Chromeraceae</taxon>
        <taxon>Chromera</taxon>
    </lineage>
</organism>